<dbReference type="Proteomes" id="UP000094329">
    <property type="component" value="Unassembled WGS sequence"/>
</dbReference>
<dbReference type="Gene3D" id="3.40.50.1220">
    <property type="entry name" value="TPP-binding domain"/>
    <property type="match status" value="1"/>
</dbReference>
<keyword evidence="8" id="KW-1185">Reference proteome</keyword>
<name>A0ABX3A3N1_9GAMM</name>
<dbReference type="PANTHER" id="PTHR18968">
    <property type="entry name" value="THIAMINE PYROPHOSPHATE ENZYMES"/>
    <property type="match status" value="1"/>
</dbReference>
<dbReference type="NCBIfam" id="NF006187">
    <property type="entry name" value="PRK08322.1"/>
    <property type="match status" value="1"/>
</dbReference>
<evidence type="ECO:0000256" key="1">
    <source>
        <dbReference type="ARBA" id="ARBA00007812"/>
    </source>
</evidence>
<evidence type="ECO:0000313" key="8">
    <source>
        <dbReference type="Proteomes" id="UP000094329"/>
    </source>
</evidence>
<accession>A0ABX3A3N1</accession>
<gene>
    <name evidence="7" type="ORF">BGC07_02545</name>
</gene>
<feature type="domain" description="Thiamine pyrophosphate enzyme central" evidence="4">
    <location>
        <begin position="187"/>
        <end position="320"/>
    </location>
</feature>
<dbReference type="Gene3D" id="3.40.50.970">
    <property type="match status" value="2"/>
</dbReference>
<dbReference type="InterPro" id="IPR012000">
    <property type="entry name" value="Thiamin_PyroP_enz_cen_dom"/>
</dbReference>
<protein>
    <submittedName>
        <fullName evidence="7">Acetolactate synthase</fullName>
    </submittedName>
</protein>
<dbReference type="Pfam" id="PF02775">
    <property type="entry name" value="TPP_enzyme_C"/>
    <property type="match status" value="1"/>
</dbReference>
<keyword evidence="2 3" id="KW-0786">Thiamine pyrophosphate</keyword>
<dbReference type="InterPro" id="IPR011766">
    <property type="entry name" value="TPP_enzyme_TPP-bd"/>
</dbReference>
<proteinExistence type="inferred from homology"/>
<dbReference type="InterPro" id="IPR045229">
    <property type="entry name" value="TPP_enz"/>
</dbReference>
<dbReference type="PANTHER" id="PTHR18968:SF129">
    <property type="entry name" value="ACETOLACTATE SYNTHASE"/>
    <property type="match status" value="1"/>
</dbReference>
<dbReference type="CDD" id="cd07035">
    <property type="entry name" value="TPP_PYR_POX_like"/>
    <property type="match status" value="1"/>
</dbReference>
<evidence type="ECO:0000313" key="7">
    <source>
        <dbReference type="EMBL" id="ODN42040.1"/>
    </source>
</evidence>
<dbReference type="SUPFAM" id="SSF52518">
    <property type="entry name" value="Thiamin diphosphate-binding fold (THDP-binding)"/>
    <property type="match status" value="2"/>
</dbReference>
<dbReference type="InterPro" id="IPR029061">
    <property type="entry name" value="THDP-binding"/>
</dbReference>
<dbReference type="InterPro" id="IPR012001">
    <property type="entry name" value="Thiamin_PyroP_enz_TPP-bd_dom"/>
</dbReference>
<evidence type="ECO:0000259" key="6">
    <source>
        <dbReference type="Pfam" id="PF02776"/>
    </source>
</evidence>
<comment type="caution">
    <text evidence="7">The sequence shown here is derived from an EMBL/GenBank/DDBJ whole genome shotgun (WGS) entry which is preliminary data.</text>
</comment>
<dbReference type="RefSeq" id="WP_069311839.1">
    <property type="nucleotide sequence ID" value="NZ_MDTU01000001.1"/>
</dbReference>
<comment type="similarity">
    <text evidence="1 3">Belongs to the TPP enzyme family.</text>
</comment>
<evidence type="ECO:0000259" key="5">
    <source>
        <dbReference type="Pfam" id="PF02775"/>
    </source>
</evidence>
<reference evidence="7 8" key="1">
    <citation type="submission" date="2016-08" db="EMBL/GenBank/DDBJ databases">
        <title>Draft genome sequence of Candidatus Piscirickettsia litoralis, from seawater.</title>
        <authorList>
            <person name="Wan X."/>
            <person name="Lee A.J."/>
            <person name="Hou S."/>
            <person name="Donachie S.P."/>
        </authorList>
    </citation>
    <scope>NUCLEOTIDE SEQUENCE [LARGE SCALE GENOMIC DNA]</scope>
    <source>
        <strain evidence="7 8">Y2</strain>
    </source>
</reference>
<dbReference type="InterPro" id="IPR029035">
    <property type="entry name" value="DHS-like_NAD/FAD-binding_dom"/>
</dbReference>
<feature type="domain" description="Thiamine pyrophosphate enzyme TPP-binding" evidence="5">
    <location>
        <begin position="380"/>
        <end position="528"/>
    </location>
</feature>
<sequence length="547" mass="59975">MKASDLFLRCLEKQGVNTIYGVPGEENADLMISLLDSPIEFITTRHEQTASFMAEMHGRLTGIPGVCLATLGPGATNLLTGVAQANMDNAPLVAVIGQAESARLHKESHQNMDAVSMFKAVTKWSTTIREADAIPEVIAKAFKVATSGVPGAVLIELPEDIAHHQTNARPLQAFQKNIDIGTTDHQLNKALELLKQSQKPLLLIGDGAVRTESDKQLATFLDKTKLYSAHTFMGKGAVSNLYERSLHCVGLGMKDVVIEAFEQADLVICIGYDLVEYPPSRWNTGVHKKIIHIGAAAAEVDMSYVPDLEMVGHIPTIIDQVNEKLSADYCKEDTYFKVIQEKAQHDIRSDKADDSFPMKPKRILQDVRATLADSDMLVSDVGAHKMWVARQYGARQSKTCFISNGFCSMGGSMPGALEAKRLNPDKNVVAVCGDGGFMMSIQALSTGVQLKVPFVTVLWEDDSYGLIEWKQEMGFNTSSPHVHLENPDLAKLAEAFGCHSIRINAANEFIPALENALGQQDVPTVIVVPVDYSENMKLFHHLHRVVR</sequence>
<feature type="domain" description="Thiamine pyrophosphate enzyme N-terminal TPP-binding" evidence="6">
    <location>
        <begin position="1"/>
        <end position="117"/>
    </location>
</feature>
<evidence type="ECO:0000259" key="4">
    <source>
        <dbReference type="Pfam" id="PF00205"/>
    </source>
</evidence>
<dbReference type="EMBL" id="MDTU01000001">
    <property type="protein sequence ID" value="ODN42040.1"/>
    <property type="molecule type" value="Genomic_DNA"/>
</dbReference>
<organism evidence="7 8">
    <name type="scientific">Piscirickettsia litoralis</name>
    <dbReference type="NCBI Taxonomy" id="1891921"/>
    <lineage>
        <taxon>Bacteria</taxon>
        <taxon>Pseudomonadati</taxon>
        <taxon>Pseudomonadota</taxon>
        <taxon>Gammaproteobacteria</taxon>
        <taxon>Thiotrichales</taxon>
        <taxon>Piscirickettsiaceae</taxon>
        <taxon>Piscirickettsia</taxon>
    </lineage>
</organism>
<evidence type="ECO:0000256" key="2">
    <source>
        <dbReference type="ARBA" id="ARBA00023052"/>
    </source>
</evidence>
<dbReference type="Pfam" id="PF02776">
    <property type="entry name" value="TPP_enzyme_N"/>
    <property type="match status" value="1"/>
</dbReference>
<dbReference type="SUPFAM" id="SSF52467">
    <property type="entry name" value="DHS-like NAD/FAD-binding domain"/>
    <property type="match status" value="1"/>
</dbReference>
<evidence type="ECO:0000256" key="3">
    <source>
        <dbReference type="RuleBase" id="RU362132"/>
    </source>
</evidence>
<dbReference type="Pfam" id="PF00205">
    <property type="entry name" value="TPP_enzyme_M"/>
    <property type="match status" value="1"/>
</dbReference>